<reference evidence="4" key="1">
    <citation type="submission" date="2023-06" db="EMBL/GenBank/DDBJ databases">
        <title>Egi l300058.</title>
        <authorList>
            <person name="Gao L."/>
            <person name="Fang B.-Z."/>
            <person name="Li W.-J."/>
        </authorList>
    </citation>
    <scope>NUCLEOTIDE SEQUENCE</scope>
    <source>
        <strain evidence="4">EGI L300058</strain>
    </source>
</reference>
<accession>A0ABT8GH23</accession>
<dbReference type="EMBL" id="JAUHQA010000001">
    <property type="protein sequence ID" value="MDN4480725.1"/>
    <property type="molecule type" value="Genomic_DNA"/>
</dbReference>
<sequence length="369" mass="38850">MRPLRTITALAVAASTLTLAACSSDGDTAEPTGAAADGATADATDSAPTDPSSSEVTVVTHDSFAVPDEVLAAFEEESGLEVTFVQPGDAGVLVNQLILTKDAPLGDVVFGVDNTFASRAIDEGVFADYESGAPAASDASEYAVAGSQALTAIDYSDVCLNYDIGWFEESGLEVPSGLGFLTDPQYNGVMSVTNPATSSPGLAFLLATVAEFGEDGWEDYWRALTENQVRVTSSWSDTYFVDFSAPNYGGDYPVVLSYASSPPSEVIDGEATTAALLDTCFRQVEYAGLLEGAANPEAGKAVIDWMLSDDFQASVPENMYVYPVSSQVDVPAEWAEFAPLADDPHTMDPDVIAANRDAWIESWTAIVLD</sequence>
<gene>
    <name evidence="4" type="ORF">QQX02_07310</name>
</gene>
<dbReference type="InterPro" id="IPR005948">
    <property type="entry name" value="ThiB-like"/>
</dbReference>
<proteinExistence type="predicted"/>
<dbReference type="Proteomes" id="UP001172708">
    <property type="component" value="Unassembled WGS sequence"/>
</dbReference>
<dbReference type="SUPFAM" id="SSF53850">
    <property type="entry name" value="Periplasmic binding protein-like II"/>
    <property type="match status" value="1"/>
</dbReference>
<dbReference type="PANTHER" id="PTHR30006">
    <property type="entry name" value="THIAMINE-BINDING PERIPLASMIC PROTEIN-RELATED"/>
    <property type="match status" value="1"/>
</dbReference>
<dbReference type="PROSITE" id="PS51257">
    <property type="entry name" value="PROKAR_LIPOPROTEIN"/>
    <property type="match status" value="1"/>
</dbReference>
<comment type="caution">
    <text evidence="4">The sequence shown here is derived from an EMBL/GenBank/DDBJ whole genome shotgun (WGS) entry which is preliminary data.</text>
</comment>
<evidence type="ECO:0000313" key="5">
    <source>
        <dbReference type="Proteomes" id="UP001172708"/>
    </source>
</evidence>
<dbReference type="NCBIfam" id="TIGR01254">
    <property type="entry name" value="sfuA"/>
    <property type="match status" value="1"/>
</dbReference>
<name>A0ABT8GH23_9MICO</name>
<protein>
    <submittedName>
        <fullName evidence="4">Thiamine ABC transporter substrate-binding protein</fullName>
    </submittedName>
</protein>
<organism evidence="4 5">
    <name type="scientific">Demequina muriae</name>
    <dbReference type="NCBI Taxonomy" id="3051664"/>
    <lineage>
        <taxon>Bacteria</taxon>
        <taxon>Bacillati</taxon>
        <taxon>Actinomycetota</taxon>
        <taxon>Actinomycetes</taxon>
        <taxon>Micrococcales</taxon>
        <taxon>Demequinaceae</taxon>
        <taxon>Demequina</taxon>
    </lineage>
</organism>
<keyword evidence="5" id="KW-1185">Reference proteome</keyword>
<evidence type="ECO:0000256" key="3">
    <source>
        <dbReference type="SAM" id="SignalP"/>
    </source>
</evidence>
<keyword evidence="1 3" id="KW-0732">Signal</keyword>
<feature type="signal peptide" evidence="3">
    <location>
        <begin position="1"/>
        <end position="20"/>
    </location>
</feature>
<dbReference type="RefSeq" id="WP_301142181.1">
    <property type="nucleotide sequence ID" value="NZ_JAUHQA010000001.1"/>
</dbReference>
<feature type="region of interest" description="Disordered" evidence="2">
    <location>
        <begin position="24"/>
        <end position="55"/>
    </location>
</feature>
<dbReference type="Gene3D" id="3.40.190.10">
    <property type="entry name" value="Periplasmic binding protein-like II"/>
    <property type="match status" value="2"/>
</dbReference>
<dbReference type="PANTHER" id="PTHR30006:SF2">
    <property type="entry name" value="ABC TRANSPORTER SUBSTRATE-BINDING PROTEIN"/>
    <property type="match status" value="1"/>
</dbReference>
<dbReference type="Pfam" id="PF13343">
    <property type="entry name" value="SBP_bac_6"/>
    <property type="match status" value="1"/>
</dbReference>
<evidence type="ECO:0000256" key="1">
    <source>
        <dbReference type="ARBA" id="ARBA00022729"/>
    </source>
</evidence>
<feature type="chain" id="PRO_5045372641" evidence="3">
    <location>
        <begin position="21"/>
        <end position="369"/>
    </location>
</feature>
<evidence type="ECO:0000313" key="4">
    <source>
        <dbReference type="EMBL" id="MDN4480725.1"/>
    </source>
</evidence>
<evidence type="ECO:0000256" key="2">
    <source>
        <dbReference type="SAM" id="MobiDB-lite"/>
    </source>
</evidence>